<sequence>MAEIFEQIDDGELPVLTYREQSNKIQQWSFAYTHLIEATKLFNFIFGLQITVMLLSAIAYISIFLYAFTFISVTIFKTKRWALFKICFKLVLNQVEIVFLSKAAQKMQNNVDILKRCLAKLQIYSLQDIEIYRATKDLLRFVSNRPLQIRAFGSIVVDMSLPPTCVMLFTSYTIIALQFNNVL</sequence>
<keyword evidence="5 6" id="KW-0472">Membrane</keyword>
<proteinExistence type="predicted"/>
<keyword evidence="2" id="KW-1003">Cell membrane</keyword>
<keyword evidence="4 6" id="KW-1133">Transmembrane helix</keyword>
<reference evidence="7" key="1">
    <citation type="submission" date="2021-04" db="EMBL/GenBank/DDBJ databases">
        <authorList>
            <person name="Tunstrom K."/>
        </authorList>
    </citation>
    <scope>NUCLEOTIDE SEQUENCE</scope>
</reference>
<dbReference type="AlphaFoldDB" id="A0A8S3XQT9"/>
<comment type="subcellular location">
    <subcellularLocation>
        <location evidence="1">Cell membrane</location>
        <topology evidence="1">Multi-pass membrane protein</topology>
    </subcellularLocation>
</comment>
<dbReference type="GO" id="GO:0050909">
    <property type="term" value="P:sensory perception of taste"/>
    <property type="evidence" value="ECO:0007669"/>
    <property type="project" value="InterPro"/>
</dbReference>
<evidence type="ECO:0000256" key="5">
    <source>
        <dbReference type="ARBA" id="ARBA00023136"/>
    </source>
</evidence>
<dbReference type="Pfam" id="PF08395">
    <property type="entry name" value="7tm_7"/>
    <property type="match status" value="1"/>
</dbReference>
<dbReference type="EMBL" id="CAJQZP010001218">
    <property type="protein sequence ID" value="CAG5031775.1"/>
    <property type="molecule type" value="Genomic_DNA"/>
</dbReference>
<evidence type="ECO:0000256" key="3">
    <source>
        <dbReference type="ARBA" id="ARBA00022692"/>
    </source>
</evidence>
<gene>
    <name evidence="7" type="ORF">PAPOLLO_LOCUS19790</name>
</gene>
<evidence type="ECO:0000313" key="8">
    <source>
        <dbReference type="Proteomes" id="UP000691718"/>
    </source>
</evidence>
<feature type="transmembrane region" description="Helical" evidence="6">
    <location>
        <begin position="50"/>
        <end position="76"/>
    </location>
</feature>
<evidence type="ECO:0000256" key="4">
    <source>
        <dbReference type="ARBA" id="ARBA00022989"/>
    </source>
</evidence>
<dbReference type="OrthoDB" id="6930543at2759"/>
<keyword evidence="3 6" id="KW-0812">Transmembrane</keyword>
<name>A0A8S3XQT9_PARAO</name>
<organism evidence="7 8">
    <name type="scientific">Parnassius apollo</name>
    <name type="common">Apollo butterfly</name>
    <name type="synonym">Papilio apollo</name>
    <dbReference type="NCBI Taxonomy" id="110799"/>
    <lineage>
        <taxon>Eukaryota</taxon>
        <taxon>Metazoa</taxon>
        <taxon>Ecdysozoa</taxon>
        <taxon>Arthropoda</taxon>
        <taxon>Hexapoda</taxon>
        <taxon>Insecta</taxon>
        <taxon>Pterygota</taxon>
        <taxon>Neoptera</taxon>
        <taxon>Endopterygota</taxon>
        <taxon>Lepidoptera</taxon>
        <taxon>Glossata</taxon>
        <taxon>Ditrysia</taxon>
        <taxon>Papilionoidea</taxon>
        <taxon>Papilionidae</taxon>
        <taxon>Parnassiinae</taxon>
        <taxon>Parnassini</taxon>
        <taxon>Parnassius</taxon>
        <taxon>Parnassius</taxon>
    </lineage>
</organism>
<dbReference type="InterPro" id="IPR013604">
    <property type="entry name" value="7TM_chemorcpt"/>
</dbReference>
<evidence type="ECO:0000256" key="6">
    <source>
        <dbReference type="SAM" id="Phobius"/>
    </source>
</evidence>
<evidence type="ECO:0000256" key="1">
    <source>
        <dbReference type="ARBA" id="ARBA00004651"/>
    </source>
</evidence>
<dbReference type="GO" id="GO:0005886">
    <property type="term" value="C:plasma membrane"/>
    <property type="evidence" value="ECO:0007669"/>
    <property type="project" value="UniProtKB-SubCell"/>
</dbReference>
<evidence type="ECO:0000313" key="7">
    <source>
        <dbReference type="EMBL" id="CAG5031775.1"/>
    </source>
</evidence>
<evidence type="ECO:0000256" key="2">
    <source>
        <dbReference type="ARBA" id="ARBA00022475"/>
    </source>
</evidence>
<accession>A0A8S3XQT9</accession>
<dbReference type="Proteomes" id="UP000691718">
    <property type="component" value="Unassembled WGS sequence"/>
</dbReference>
<comment type="caution">
    <text evidence="7">The sequence shown here is derived from an EMBL/GenBank/DDBJ whole genome shotgun (WGS) entry which is preliminary data.</text>
</comment>
<keyword evidence="8" id="KW-1185">Reference proteome</keyword>
<protein>
    <submittedName>
        <fullName evidence="7">(apollo) hypothetical protein</fullName>
    </submittedName>
</protein>